<dbReference type="InParanoid" id="A0A5F8HFS5"/>
<dbReference type="Proteomes" id="UP000002280">
    <property type="component" value="Chromosome 8"/>
</dbReference>
<reference evidence="1" key="3">
    <citation type="submission" date="2025-09" db="UniProtKB">
        <authorList>
            <consortium name="Ensembl"/>
        </authorList>
    </citation>
    <scope>IDENTIFICATION</scope>
</reference>
<accession>A0A5F8HFS5</accession>
<dbReference type="AlphaFoldDB" id="A0A5F8HFS5"/>
<evidence type="ECO:0000313" key="2">
    <source>
        <dbReference type="Proteomes" id="UP000002280"/>
    </source>
</evidence>
<name>A0A5F8HFS5_MONDO</name>
<sequence length="72" mass="8574">MLSEAHNDTKQNLLHIHANSIDFPRKRIFLFMHKNMKEREKLHFSIISLGHHSLDSNCTFQLFPWVTTGTRR</sequence>
<organism evidence="1 2">
    <name type="scientific">Monodelphis domestica</name>
    <name type="common">Gray short-tailed opossum</name>
    <dbReference type="NCBI Taxonomy" id="13616"/>
    <lineage>
        <taxon>Eukaryota</taxon>
        <taxon>Metazoa</taxon>
        <taxon>Chordata</taxon>
        <taxon>Craniata</taxon>
        <taxon>Vertebrata</taxon>
        <taxon>Euteleostomi</taxon>
        <taxon>Mammalia</taxon>
        <taxon>Metatheria</taxon>
        <taxon>Didelphimorphia</taxon>
        <taxon>Didelphidae</taxon>
        <taxon>Monodelphis</taxon>
    </lineage>
</organism>
<proteinExistence type="predicted"/>
<dbReference type="Bgee" id="ENSMODG00000047683">
    <property type="expression patterns" value="Expressed in endometrium and 2 other cell types or tissues"/>
</dbReference>
<dbReference type="Ensembl" id="ENSMODT00000060164.1">
    <property type="protein sequence ID" value="ENSMODP00000058355.1"/>
    <property type="gene ID" value="ENSMODG00000047683.1"/>
</dbReference>
<keyword evidence="2" id="KW-1185">Reference proteome</keyword>
<reference evidence="1 2" key="1">
    <citation type="journal article" date="2007" name="Nature">
        <title>Genome of the marsupial Monodelphis domestica reveals innovation in non-coding sequences.</title>
        <authorList>
            <person name="Mikkelsen T.S."/>
            <person name="Wakefield M.J."/>
            <person name="Aken B."/>
            <person name="Amemiya C.T."/>
            <person name="Chang J.L."/>
            <person name="Duke S."/>
            <person name="Garber M."/>
            <person name="Gentles A.J."/>
            <person name="Goodstadt L."/>
            <person name="Heger A."/>
            <person name="Jurka J."/>
            <person name="Kamal M."/>
            <person name="Mauceli E."/>
            <person name="Searle S.M."/>
            <person name="Sharpe T."/>
            <person name="Baker M.L."/>
            <person name="Batzer M.A."/>
            <person name="Benos P.V."/>
            <person name="Belov K."/>
            <person name="Clamp M."/>
            <person name="Cook A."/>
            <person name="Cuff J."/>
            <person name="Das R."/>
            <person name="Davidow L."/>
            <person name="Deakin J.E."/>
            <person name="Fazzari M.J."/>
            <person name="Glass J.L."/>
            <person name="Grabherr M."/>
            <person name="Greally J.M."/>
            <person name="Gu W."/>
            <person name="Hore T.A."/>
            <person name="Huttley G.A."/>
            <person name="Kleber M."/>
            <person name="Jirtle R.L."/>
            <person name="Koina E."/>
            <person name="Lee J.T."/>
            <person name="Mahony S."/>
            <person name="Marra M.A."/>
            <person name="Miller R.D."/>
            <person name="Nicholls R.D."/>
            <person name="Oda M."/>
            <person name="Papenfuss A.T."/>
            <person name="Parra Z.E."/>
            <person name="Pollock D.D."/>
            <person name="Ray D.A."/>
            <person name="Schein J.E."/>
            <person name="Speed T.P."/>
            <person name="Thompson K."/>
            <person name="VandeBerg J.L."/>
            <person name="Wade C.M."/>
            <person name="Walker J.A."/>
            <person name="Waters P.D."/>
            <person name="Webber C."/>
            <person name="Weidman J.R."/>
            <person name="Xie X."/>
            <person name="Zody M.C."/>
            <person name="Baldwin J."/>
            <person name="Abdouelleil A."/>
            <person name="Abdulkadir J."/>
            <person name="Abebe A."/>
            <person name="Abera B."/>
            <person name="Abreu J."/>
            <person name="Acer S.C."/>
            <person name="Aftuck L."/>
            <person name="Alexander A."/>
            <person name="An P."/>
            <person name="Anderson E."/>
            <person name="Anderson S."/>
            <person name="Arachi H."/>
            <person name="Azer M."/>
            <person name="Bachantsang P."/>
            <person name="Barry A."/>
            <person name="Bayul T."/>
            <person name="Berlin A."/>
            <person name="Bessette D."/>
            <person name="Bloom T."/>
            <person name="Bloom T."/>
            <person name="Boguslavskiy L."/>
            <person name="Bonnet C."/>
            <person name="Boukhgalter B."/>
            <person name="Bourzgui I."/>
            <person name="Brown A."/>
            <person name="Cahill P."/>
            <person name="Channer S."/>
            <person name="Cheshatsang Y."/>
            <person name="Chuda L."/>
            <person name="Citroen M."/>
            <person name="Collymore A."/>
            <person name="Cooke P."/>
            <person name="Costello M."/>
            <person name="D'Aco K."/>
            <person name="Daza R."/>
            <person name="De Haan G."/>
            <person name="DeGray S."/>
            <person name="DeMaso C."/>
            <person name="Dhargay N."/>
            <person name="Dooley K."/>
            <person name="Dooley E."/>
            <person name="Doricent M."/>
            <person name="Dorje P."/>
            <person name="Dorjee K."/>
            <person name="Dupes A."/>
            <person name="Elong R."/>
            <person name="Falk J."/>
            <person name="Farina A."/>
            <person name="Faro S."/>
            <person name="Ferguson D."/>
            <person name="Fisher S."/>
            <person name="Foley C.D."/>
            <person name="Franke A."/>
            <person name="Friedrich D."/>
            <person name="Gadbois L."/>
            <person name="Gearin G."/>
            <person name="Gearin C.R."/>
            <person name="Giannoukos G."/>
            <person name="Goode T."/>
            <person name="Graham J."/>
            <person name="Grandbois E."/>
            <person name="Grewal S."/>
            <person name="Gyaltsen K."/>
            <person name="Hafez N."/>
            <person name="Hagos B."/>
            <person name="Hall J."/>
            <person name="Henson C."/>
            <person name="Hollinger A."/>
            <person name="Honan T."/>
            <person name="Huard M.D."/>
            <person name="Hughes L."/>
            <person name="Hurhula B."/>
            <person name="Husby M.E."/>
            <person name="Kamat A."/>
            <person name="Kanga B."/>
            <person name="Kashin S."/>
            <person name="Khazanovich D."/>
            <person name="Kisner P."/>
            <person name="Lance K."/>
            <person name="Lara M."/>
            <person name="Lee W."/>
            <person name="Lennon N."/>
            <person name="Letendre F."/>
            <person name="LeVine R."/>
            <person name="Lipovsky A."/>
            <person name="Liu X."/>
            <person name="Liu J."/>
            <person name="Liu S."/>
            <person name="Lokyitsang T."/>
            <person name="Lokyitsang Y."/>
            <person name="Lubonja R."/>
            <person name="Lui A."/>
            <person name="MacDonald P."/>
            <person name="Magnisalis V."/>
            <person name="Maru K."/>
            <person name="Matthews C."/>
            <person name="McCusker W."/>
            <person name="McDonough S."/>
            <person name="Mehta T."/>
            <person name="Meldrim J."/>
            <person name="Meneus L."/>
            <person name="Mihai O."/>
            <person name="Mihalev A."/>
            <person name="Mihova T."/>
            <person name="Mittelman R."/>
            <person name="Mlenga V."/>
            <person name="Montmayeur A."/>
            <person name="Mulrain L."/>
            <person name="Navidi A."/>
            <person name="Naylor J."/>
            <person name="Negash T."/>
            <person name="Nguyen T."/>
            <person name="Nguyen N."/>
            <person name="Nicol R."/>
            <person name="Norbu C."/>
            <person name="Norbu N."/>
            <person name="Novod N."/>
            <person name="O'Neill B."/>
            <person name="Osman S."/>
            <person name="Markiewicz E."/>
            <person name="Oyono O.L."/>
            <person name="Patti C."/>
            <person name="Phunkhang P."/>
            <person name="Pierre F."/>
            <person name="Priest M."/>
            <person name="Raghuraman S."/>
            <person name="Rege F."/>
            <person name="Reyes R."/>
            <person name="Rise C."/>
            <person name="Rogov P."/>
            <person name="Ross K."/>
            <person name="Ryan E."/>
            <person name="Settipalli S."/>
            <person name="Shea T."/>
            <person name="Sherpa N."/>
            <person name="Shi L."/>
            <person name="Shih D."/>
            <person name="Sparrow T."/>
            <person name="Spaulding J."/>
            <person name="Stalker J."/>
            <person name="Stange-Thomann N."/>
            <person name="Stavropoulos S."/>
            <person name="Stone C."/>
            <person name="Strader C."/>
            <person name="Tesfaye S."/>
            <person name="Thomson T."/>
            <person name="Thoulutsang Y."/>
            <person name="Thoulutsang D."/>
            <person name="Topham K."/>
            <person name="Topping I."/>
            <person name="Tsamla T."/>
            <person name="Vassiliev H."/>
            <person name="Vo A."/>
            <person name="Wangchuk T."/>
            <person name="Wangdi T."/>
            <person name="Weiand M."/>
            <person name="Wilkinson J."/>
            <person name="Wilson A."/>
            <person name="Yadav S."/>
            <person name="Young G."/>
            <person name="Yu Q."/>
            <person name="Zembek L."/>
            <person name="Zhong D."/>
            <person name="Zimmer A."/>
            <person name="Zwirko Z."/>
            <person name="Jaffe D.B."/>
            <person name="Alvarez P."/>
            <person name="Brockman W."/>
            <person name="Butler J."/>
            <person name="Chin C."/>
            <person name="Gnerre S."/>
            <person name="MacCallum I."/>
            <person name="Graves J.A."/>
            <person name="Ponting C.P."/>
            <person name="Breen M."/>
            <person name="Samollow P.B."/>
            <person name="Lander E.S."/>
            <person name="Lindblad-Toh K."/>
        </authorList>
    </citation>
    <scope>NUCLEOTIDE SEQUENCE [LARGE SCALE GENOMIC DNA]</scope>
</reference>
<evidence type="ECO:0000313" key="1">
    <source>
        <dbReference type="Ensembl" id="ENSMODP00000058355.1"/>
    </source>
</evidence>
<protein>
    <submittedName>
        <fullName evidence="1">Uncharacterized protein</fullName>
    </submittedName>
</protein>
<reference evidence="1" key="2">
    <citation type="submission" date="2025-08" db="UniProtKB">
        <authorList>
            <consortium name="Ensembl"/>
        </authorList>
    </citation>
    <scope>IDENTIFICATION</scope>
</reference>